<evidence type="ECO:0008006" key="3">
    <source>
        <dbReference type="Google" id="ProtNLM"/>
    </source>
</evidence>
<proteinExistence type="predicted"/>
<protein>
    <recommendedName>
        <fullName evidence="3">DUF4157 domain-containing protein</fullName>
    </recommendedName>
</protein>
<dbReference type="EMBL" id="JAOCQI010000003">
    <property type="protein sequence ID" value="MCT7313258.1"/>
    <property type="molecule type" value="Genomic_DNA"/>
</dbReference>
<organism evidence="1 2">
    <name type="scientific">Ralstonia mojiangensis</name>
    <dbReference type="NCBI Taxonomy" id="2953895"/>
    <lineage>
        <taxon>Bacteria</taxon>
        <taxon>Pseudomonadati</taxon>
        <taxon>Pseudomonadota</taxon>
        <taxon>Betaproteobacteria</taxon>
        <taxon>Burkholderiales</taxon>
        <taxon>Burkholderiaceae</taxon>
        <taxon>Ralstonia</taxon>
    </lineage>
</organism>
<evidence type="ECO:0000313" key="1">
    <source>
        <dbReference type="EMBL" id="MCT7313258.1"/>
    </source>
</evidence>
<accession>A0ABT2LD82</accession>
<sequence length="150" mass="16536">MMNLAAVLPQFLPGAIAWAEARSRLALETGMPLTQQGLADARSVGVFVPENIRVSIVTSLPLPEDSALRDIALGTGLLGPRFTGLTLGYAIFIVQGYETRRLFTHECRHVYQYEKAGSIAQFLPDYLQQIASVGYEEAPLEVDARQHEFD</sequence>
<dbReference type="Proteomes" id="UP001164420">
    <property type="component" value="Unassembled WGS sequence"/>
</dbReference>
<keyword evidence="2" id="KW-1185">Reference proteome</keyword>
<name>A0ABT2LD82_9RALS</name>
<evidence type="ECO:0000313" key="2">
    <source>
        <dbReference type="Proteomes" id="UP001164420"/>
    </source>
</evidence>
<gene>
    <name evidence="1" type="ORF">N5J06_19975</name>
</gene>
<reference evidence="1 2" key="1">
    <citation type="journal article" date="2023" name="Front. Microbiol.">
        <title>Ralstonia chuxiongensis sp. nov., Ralstonia mojiangensis sp. nov., and Ralstonia soli sp. nov., isolated from tobacco fields, are three novel species in the family Burkholderiaceae.</title>
        <authorList>
            <person name="Lu C.H."/>
            <person name="Zhang Y.Y."/>
            <person name="Jiang N."/>
            <person name="Chen W."/>
            <person name="Shao X."/>
            <person name="Zhao Z.M."/>
            <person name="Lu W.L."/>
            <person name="Hu X."/>
            <person name="Xi Y.X."/>
            <person name="Zou S.Y."/>
            <person name="Wei Q.J."/>
            <person name="Lin Z.L."/>
            <person name="Gong L."/>
            <person name="Gai X.T."/>
            <person name="Zhang L.Q."/>
            <person name="Li J.Y."/>
            <person name="Jin Y."/>
            <person name="Xia Z.Y."/>
        </authorList>
    </citation>
    <scope>NUCLEOTIDE SEQUENCE [LARGE SCALE GENOMIC DNA]</scope>
    <source>
        <strain evidence="1 2">22TCJT01-1</strain>
    </source>
</reference>
<comment type="caution">
    <text evidence="1">The sequence shown here is derived from an EMBL/GenBank/DDBJ whole genome shotgun (WGS) entry which is preliminary data.</text>
</comment>
<dbReference type="RefSeq" id="WP_260785005.1">
    <property type="nucleotide sequence ID" value="NZ_JAOCQI010000003.1"/>
</dbReference>